<accession>A0A0C2BI12</accession>
<name>A0A0C2BI12_9BILA</name>
<dbReference type="AlphaFoldDB" id="A0A0C2BI12"/>
<feature type="transmembrane region" description="Helical" evidence="1">
    <location>
        <begin position="148"/>
        <end position="171"/>
    </location>
</feature>
<dbReference type="GO" id="GO:0000902">
    <property type="term" value="P:cell morphogenesis"/>
    <property type="evidence" value="ECO:0007669"/>
    <property type="project" value="InterPro"/>
</dbReference>
<dbReference type="GO" id="GO:0031175">
    <property type="term" value="P:neuron projection development"/>
    <property type="evidence" value="ECO:0007669"/>
    <property type="project" value="TreeGrafter"/>
</dbReference>
<dbReference type="PANTHER" id="PTHR12295:SF30">
    <property type="entry name" value="PROTEIN FURRY"/>
    <property type="match status" value="1"/>
</dbReference>
<evidence type="ECO:0000259" key="2">
    <source>
        <dbReference type="Pfam" id="PF14222"/>
    </source>
</evidence>
<protein>
    <recommendedName>
        <fullName evidence="2">Cell morphogenesis protein N-terminal domain-containing protein</fullName>
    </recommendedName>
</protein>
<dbReference type="Pfam" id="PF14222">
    <property type="entry name" value="MOR2-PAG1_N"/>
    <property type="match status" value="1"/>
</dbReference>
<dbReference type="InterPro" id="IPR025614">
    <property type="entry name" value="Cell_morpho_N"/>
</dbReference>
<sequence>MTQRNRNSRRKSDPALPFRPTQEKVTVAAELPWGLPKVVPVIALDYGLPTGSFAGQSVLMDLFSLFERKLQTVTEEEPIEKLLNKSLQRGGDPYFDNLCRTLHGISELCLPSVINALIGWHQRMELKINEAMNPTSDNRMSVKKLLAVNYLFCIVLIEILPQVLFITLLSLCLKVARAVFQIFQVEFHLCACEQQVKYLLDSSFQQVQYKDPATLGINNTNSLVVAETYAEVIGVLSETHFTQIHK</sequence>
<proteinExistence type="predicted"/>
<gene>
    <name evidence="3" type="ORF">ANCDUO_26617</name>
</gene>
<dbReference type="InterPro" id="IPR039867">
    <property type="entry name" value="Furry/Tao3/Mor2"/>
</dbReference>
<keyword evidence="1" id="KW-1133">Transmembrane helix</keyword>
<dbReference type="GO" id="GO:0030427">
    <property type="term" value="C:site of polarized growth"/>
    <property type="evidence" value="ECO:0007669"/>
    <property type="project" value="TreeGrafter"/>
</dbReference>
<organism evidence="3 4">
    <name type="scientific">Ancylostoma duodenale</name>
    <dbReference type="NCBI Taxonomy" id="51022"/>
    <lineage>
        <taxon>Eukaryota</taxon>
        <taxon>Metazoa</taxon>
        <taxon>Ecdysozoa</taxon>
        <taxon>Nematoda</taxon>
        <taxon>Chromadorea</taxon>
        <taxon>Rhabditida</taxon>
        <taxon>Rhabditina</taxon>
        <taxon>Rhabditomorpha</taxon>
        <taxon>Strongyloidea</taxon>
        <taxon>Ancylostomatidae</taxon>
        <taxon>Ancylostomatinae</taxon>
        <taxon>Ancylostoma</taxon>
    </lineage>
</organism>
<dbReference type="OrthoDB" id="6287725at2759"/>
<dbReference type="EMBL" id="KN786367">
    <property type="protein sequence ID" value="KIH43378.1"/>
    <property type="molecule type" value="Genomic_DNA"/>
</dbReference>
<reference evidence="3 4" key="1">
    <citation type="submission" date="2013-12" db="EMBL/GenBank/DDBJ databases">
        <title>Draft genome of the parsitic nematode Ancylostoma duodenale.</title>
        <authorList>
            <person name="Mitreva M."/>
        </authorList>
    </citation>
    <scope>NUCLEOTIDE SEQUENCE [LARGE SCALE GENOMIC DNA]</scope>
    <source>
        <strain evidence="3 4">Zhejiang</strain>
    </source>
</reference>
<dbReference type="PANTHER" id="PTHR12295">
    <property type="entry name" value="FURRY-RELATED"/>
    <property type="match status" value="1"/>
</dbReference>
<evidence type="ECO:0000256" key="1">
    <source>
        <dbReference type="SAM" id="Phobius"/>
    </source>
</evidence>
<dbReference type="Proteomes" id="UP000054047">
    <property type="component" value="Unassembled WGS sequence"/>
</dbReference>
<evidence type="ECO:0000313" key="3">
    <source>
        <dbReference type="EMBL" id="KIH43378.1"/>
    </source>
</evidence>
<evidence type="ECO:0000313" key="4">
    <source>
        <dbReference type="Proteomes" id="UP000054047"/>
    </source>
</evidence>
<dbReference type="GO" id="GO:0005938">
    <property type="term" value="C:cell cortex"/>
    <property type="evidence" value="ECO:0007669"/>
    <property type="project" value="TreeGrafter"/>
</dbReference>
<feature type="domain" description="Cell morphogenesis protein N-terminal" evidence="2">
    <location>
        <begin position="143"/>
        <end position="245"/>
    </location>
</feature>
<keyword evidence="1" id="KW-0812">Transmembrane</keyword>
<keyword evidence="4" id="KW-1185">Reference proteome</keyword>
<keyword evidence="1" id="KW-0472">Membrane</keyword>